<dbReference type="FunFam" id="3.20.20.100:FF:000015">
    <property type="entry name" value="Oxidoreductase, aldo/keto reductase family"/>
    <property type="match status" value="1"/>
</dbReference>
<protein>
    <submittedName>
        <fullName evidence="8">2,5-didehydrogluconate reductase</fullName>
    </submittedName>
</protein>
<dbReference type="Proteomes" id="UP000051845">
    <property type="component" value="Unassembled WGS sequence"/>
</dbReference>
<dbReference type="AlphaFoldDB" id="A0A0R2BEJ8"/>
<evidence type="ECO:0000256" key="6">
    <source>
        <dbReference type="PIRSR" id="PIRSR000097-3"/>
    </source>
</evidence>
<feature type="binding site" evidence="5">
    <location>
        <position position="111"/>
    </location>
    <ligand>
        <name>substrate</name>
    </ligand>
</feature>
<evidence type="ECO:0000256" key="5">
    <source>
        <dbReference type="PIRSR" id="PIRSR000097-2"/>
    </source>
</evidence>
<feature type="domain" description="NADP-dependent oxidoreductase" evidence="7">
    <location>
        <begin position="20"/>
        <end position="262"/>
    </location>
</feature>
<evidence type="ECO:0000256" key="3">
    <source>
        <dbReference type="ARBA" id="ARBA00023002"/>
    </source>
</evidence>
<dbReference type="PANTHER" id="PTHR43827:SF3">
    <property type="entry name" value="NADP-DEPENDENT OXIDOREDUCTASE DOMAIN-CONTAINING PROTEIN"/>
    <property type="match status" value="1"/>
</dbReference>
<evidence type="ECO:0000259" key="7">
    <source>
        <dbReference type="Pfam" id="PF00248"/>
    </source>
</evidence>
<feature type="site" description="Lowers pKa of active site Tyr" evidence="6">
    <location>
        <position position="78"/>
    </location>
</feature>
<dbReference type="PATRIC" id="fig|1423733.4.peg.364"/>
<dbReference type="Gene3D" id="3.20.20.100">
    <property type="entry name" value="NADP-dependent oxidoreductase domain"/>
    <property type="match status" value="1"/>
</dbReference>
<keyword evidence="2" id="KW-0521">NADP</keyword>
<dbReference type="PRINTS" id="PR00069">
    <property type="entry name" value="ALDKETRDTASE"/>
</dbReference>
<dbReference type="PROSITE" id="PS00798">
    <property type="entry name" value="ALDOKETO_REDUCTASE_1"/>
    <property type="match status" value="1"/>
</dbReference>
<gene>
    <name evidence="8" type="ORF">FC82_GL000341</name>
</gene>
<dbReference type="InterPro" id="IPR023210">
    <property type="entry name" value="NADP_OxRdtase_dom"/>
</dbReference>
<feature type="active site" description="Proton donor" evidence="4">
    <location>
        <position position="53"/>
    </location>
</feature>
<dbReference type="InterPro" id="IPR036812">
    <property type="entry name" value="NAD(P)_OxRdtase_dom_sf"/>
</dbReference>
<comment type="similarity">
    <text evidence="1">Belongs to the aldo/keto reductase family.</text>
</comment>
<reference evidence="8 9" key="1">
    <citation type="journal article" date="2015" name="Genome Announc.">
        <title>Expanding the biotechnology potential of lactobacilli through comparative genomics of 213 strains and associated genera.</title>
        <authorList>
            <person name="Sun Z."/>
            <person name="Harris H.M."/>
            <person name="McCann A."/>
            <person name="Guo C."/>
            <person name="Argimon S."/>
            <person name="Zhang W."/>
            <person name="Yang X."/>
            <person name="Jeffery I.B."/>
            <person name="Cooney J.C."/>
            <person name="Kagawa T.F."/>
            <person name="Liu W."/>
            <person name="Song Y."/>
            <person name="Salvetti E."/>
            <person name="Wrobel A."/>
            <person name="Rasinkangas P."/>
            <person name="Parkhill J."/>
            <person name="Rea M.C."/>
            <person name="O'Sullivan O."/>
            <person name="Ritari J."/>
            <person name="Douillard F.P."/>
            <person name="Paul Ross R."/>
            <person name="Yang R."/>
            <person name="Briner A.E."/>
            <person name="Felis G.E."/>
            <person name="de Vos W.M."/>
            <person name="Barrangou R."/>
            <person name="Klaenhammer T.R."/>
            <person name="Caufield P.W."/>
            <person name="Cui Y."/>
            <person name="Zhang H."/>
            <person name="O'Toole P.W."/>
        </authorList>
    </citation>
    <scope>NUCLEOTIDE SEQUENCE [LARGE SCALE GENOMIC DNA]</scope>
    <source>
        <strain evidence="8 9">DSM 20515</strain>
    </source>
</reference>
<dbReference type="InterPro" id="IPR020471">
    <property type="entry name" value="AKR"/>
</dbReference>
<evidence type="ECO:0000256" key="4">
    <source>
        <dbReference type="PIRSR" id="PIRSR000097-1"/>
    </source>
</evidence>
<comment type="caution">
    <text evidence="8">The sequence shown here is derived from an EMBL/GenBank/DDBJ whole genome shotgun (WGS) entry which is preliminary data.</text>
</comment>
<dbReference type="Pfam" id="PF00248">
    <property type="entry name" value="Aldo_ket_red"/>
    <property type="match status" value="1"/>
</dbReference>
<dbReference type="InterPro" id="IPR018170">
    <property type="entry name" value="Aldo/ket_reductase_CS"/>
</dbReference>
<evidence type="ECO:0000256" key="2">
    <source>
        <dbReference type="ARBA" id="ARBA00022857"/>
    </source>
</evidence>
<dbReference type="GO" id="GO:0016616">
    <property type="term" value="F:oxidoreductase activity, acting on the CH-OH group of donors, NAD or NADP as acceptor"/>
    <property type="evidence" value="ECO:0007669"/>
    <property type="project" value="UniProtKB-ARBA"/>
</dbReference>
<evidence type="ECO:0000313" key="8">
    <source>
        <dbReference type="EMBL" id="KRM77109.1"/>
    </source>
</evidence>
<dbReference type="SUPFAM" id="SSF51430">
    <property type="entry name" value="NAD(P)-linked oxidoreductase"/>
    <property type="match status" value="1"/>
</dbReference>
<dbReference type="PIRSF" id="PIRSF000097">
    <property type="entry name" value="AKR"/>
    <property type="match status" value="1"/>
</dbReference>
<evidence type="ECO:0000313" key="9">
    <source>
        <dbReference type="Proteomes" id="UP000051845"/>
    </source>
</evidence>
<organism evidence="8 9">
    <name type="scientific">Secundilactobacillus collinoides DSM 20515 = JCM 1123</name>
    <dbReference type="NCBI Taxonomy" id="1423733"/>
    <lineage>
        <taxon>Bacteria</taxon>
        <taxon>Bacillati</taxon>
        <taxon>Bacillota</taxon>
        <taxon>Bacilli</taxon>
        <taxon>Lactobacillales</taxon>
        <taxon>Lactobacillaceae</taxon>
        <taxon>Secundilactobacillus</taxon>
    </lineage>
</organism>
<dbReference type="EMBL" id="AYYR01000013">
    <property type="protein sequence ID" value="KRM77109.1"/>
    <property type="molecule type" value="Genomic_DNA"/>
</dbReference>
<name>A0A0R2BEJ8_SECCO</name>
<dbReference type="PANTHER" id="PTHR43827">
    <property type="entry name" value="2,5-DIKETO-D-GLUCONIC ACID REDUCTASE"/>
    <property type="match status" value="1"/>
</dbReference>
<dbReference type="PROSITE" id="PS00062">
    <property type="entry name" value="ALDOKETO_REDUCTASE_2"/>
    <property type="match status" value="1"/>
</dbReference>
<sequence>MKMTQTTVTLNNGLEIPQLGLGVYMIDGDAATEQAVGDALKLGYRHIDTAHAYQNERGVGAAIQKSGLDRNDIWVTSKLWPSDYGEAKTPVAIDKMLARLATDHVDLLLLHQQFGDYLGAWKAMENAVNTGKVRAIGLSNFDGDRLDDILTNATIQPAVMQVELHPYFQQQALKAKLAAVGTKFESWYPLGHGDAALLNEPVLVELGRKYDKSTAQIVLRWHVQSGHIVFPKTTNPQHMQDNLDIFDFELTADDMAKIDALDKNQRYFEMTLNQQKAQFESWTPAD</sequence>
<proteinExistence type="inferred from homology"/>
<keyword evidence="3" id="KW-0560">Oxidoreductase</keyword>
<dbReference type="STRING" id="33960.TY91_14220"/>
<dbReference type="CDD" id="cd19133">
    <property type="entry name" value="AKR_AKR5F1"/>
    <property type="match status" value="1"/>
</dbReference>
<accession>A0A0R2BEJ8</accession>
<evidence type="ECO:0000256" key="1">
    <source>
        <dbReference type="ARBA" id="ARBA00007905"/>
    </source>
</evidence>